<dbReference type="SMART" id="SM00456">
    <property type="entry name" value="WW"/>
    <property type="match status" value="2"/>
</dbReference>
<dbReference type="SUPFAM" id="SSF51045">
    <property type="entry name" value="WW domain"/>
    <property type="match status" value="2"/>
</dbReference>
<reference evidence="2" key="1">
    <citation type="journal article" date="2021" name="Open Biol.">
        <title>Shared evolutionary footprints suggest mitochondrial oxidative damage underlies multiple complex I losses in fungi.</title>
        <authorList>
            <person name="Schikora-Tamarit M.A."/>
            <person name="Marcet-Houben M."/>
            <person name="Nosek J."/>
            <person name="Gabaldon T."/>
        </authorList>
    </citation>
    <scope>NUCLEOTIDE SEQUENCE</scope>
    <source>
        <strain evidence="2">CBS6075</strain>
    </source>
</reference>
<comment type="caution">
    <text evidence="2">The sequence shown here is derived from an EMBL/GenBank/DDBJ whole genome shotgun (WGS) entry which is preliminary data.</text>
</comment>
<dbReference type="InterPro" id="IPR036020">
    <property type="entry name" value="WW_dom_sf"/>
</dbReference>
<evidence type="ECO:0000313" key="2">
    <source>
        <dbReference type="EMBL" id="KAH3661360.1"/>
    </source>
</evidence>
<dbReference type="InterPro" id="IPR001202">
    <property type="entry name" value="WW_dom"/>
</dbReference>
<dbReference type="OrthoDB" id="187617at2759"/>
<organism evidence="2 3">
    <name type="scientific">Ogataea philodendri</name>
    <dbReference type="NCBI Taxonomy" id="1378263"/>
    <lineage>
        <taxon>Eukaryota</taxon>
        <taxon>Fungi</taxon>
        <taxon>Dikarya</taxon>
        <taxon>Ascomycota</taxon>
        <taxon>Saccharomycotina</taxon>
        <taxon>Pichiomycetes</taxon>
        <taxon>Pichiales</taxon>
        <taxon>Pichiaceae</taxon>
        <taxon>Ogataea</taxon>
    </lineage>
</organism>
<dbReference type="AlphaFoldDB" id="A0A9P8NXK7"/>
<dbReference type="PROSITE" id="PS50020">
    <property type="entry name" value="WW_DOMAIN_2"/>
    <property type="match status" value="2"/>
</dbReference>
<dbReference type="SUPFAM" id="SSF81698">
    <property type="entry name" value="FF domain"/>
    <property type="match status" value="3"/>
</dbReference>
<dbReference type="SMART" id="SM00441">
    <property type="entry name" value="FF"/>
    <property type="match status" value="3"/>
</dbReference>
<name>A0A9P8NXK7_9ASCO</name>
<feature type="domain" description="WW" evidence="1">
    <location>
        <begin position="44"/>
        <end position="71"/>
    </location>
</feature>
<dbReference type="Proteomes" id="UP000769157">
    <property type="component" value="Unassembled WGS sequence"/>
</dbReference>
<dbReference type="GeneID" id="70238731"/>
<dbReference type="CDD" id="cd00201">
    <property type="entry name" value="WW"/>
    <property type="match status" value="2"/>
</dbReference>
<dbReference type="InterPro" id="IPR036517">
    <property type="entry name" value="FF_domain_sf"/>
</dbReference>
<dbReference type="GO" id="GO:0045292">
    <property type="term" value="P:mRNA cis splicing, via spliceosome"/>
    <property type="evidence" value="ECO:0007669"/>
    <property type="project" value="InterPro"/>
</dbReference>
<feature type="domain" description="WW" evidence="1">
    <location>
        <begin position="1"/>
        <end position="29"/>
    </location>
</feature>
<evidence type="ECO:0000259" key="1">
    <source>
        <dbReference type="PROSITE" id="PS50020"/>
    </source>
</evidence>
<dbReference type="PANTHER" id="PTHR11864">
    <property type="entry name" value="PRE-MRNA-PROCESSING PROTEIN PRP40"/>
    <property type="match status" value="1"/>
</dbReference>
<dbReference type="PROSITE" id="PS01159">
    <property type="entry name" value="WW_DOMAIN_1"/>
    <property type="match status" value="1"/>
</dbReference>
<dbReference type="GO" id="GO:0005685">
    <property type="term" value="C:U1 snRNP"/>
    <property type="evidence" value="ECO:0007669"/>
    <property type="project" value="TreeGrafter"/>
</dbReference>
<proteinExistence type="predicted"/>
<dbReference type="GO" id="GO:0003723">
    <property type="term" value="F:RNA binding"/>
    <property type="evidence" value="ECO:0007669"/>
    <property type="project" value="TreeGrafter"/>
</dbReference>
<reference evidence="2" key="2">
    <citation type="submission" date="2021-01" db="EMBL/GenBank/DDBJ databases">
        <authorList>
            <person name="Schikora-Tamarit M.A."/>
        </authorList>
    </citation>
    <scope>NUCLEOTIDE SEQUENCE</scope>
    <source>
        <strain evidence="2">CBS6075</strain>
    </source>
</reference>
<dbReference type="Gene3D" id="2.20.70.10">
    <property type="match status" value="2"/>
</dbReference>
<gene>
    <name evidence="2" type="ORF">OGAPHI_006767</name>
</gene>
<dbReference type="PANTHER" id="PTHR11864:SF0">
    <property type="entry name" value="PRP40 PRE-MRNA PROCESSING FACTOR 40 HOMOLOG A (YEAST)"/>
    <property type="match status" value="1"/>
</dbReference>
<keyword evidence="3" id="KW-1185">Reference proteome</keyword>
<dbReference type="RefSeq" id="XP_046058484.1">
    <property type="nucleotide sequence ID" value="XM_046208088.1"/>
</dbReference>
<dbReference type="InterPro" id="IPR002713">
    <property type="entry name" value="FF_domain"/>
</dbReference>
<dbReference type="Pfam" id="PF00397">
    <property type="entry name" value="WW"/>
    <property type="match status" value="2"/>
</dbReference>
<dbReference type="GO" id="GO:0071004">
    <property type="term" value="C:U2-type prespliceosome"/>
    <property type="evidence" value="ECO:0007669"/>
    <property type="project" value="TreeGrafter"/>
</dbReference>
<sequence length="458" mass="54494">MWSELVDEEGRVYYYNSQTEQTQWDRPDDLGESVVDQALEKTQWRRFLTDEKEVYYYNEETQQSVWTLPEEVRKLLGDGKVEEAQPTEIVAEETLDSCKLVDLASLVTEDGLKLEETAGNDNSQFLQMLADFSVGTDWTFQQVMDRCIGDKRYWSVADSFERKQTFEVYLLRKADEELREKESSKDSYRNAFFQVLDKQDIRYYTRWKTCARMIVDEPVYSLIPPKMKREFFEEYSRKLRNEHEAAVRELRRKELDEVEVILRGEMTMMSKVDDVFKSLDFSRLPNITHLDVLTIYESIMTELEKTFEKTVSENNKKNYRADRRARDGFRQLLDEVSRKTEFTAKLRWHELLSYIKDDERFLELCGRRGSLPIDFYWDIVDRENQSLKAKRDLVKQVIKSVDNMSLEEFSRVVMAKVENVSESDCRLIREMLLEESRQKGEGDRKKRLMTLGYGVSKR</sequence>
<dbReference type="Gene3D" id="1.10.10.440">
    <property type="entry name" value="FF domain"/>
    <property type="match status" value="3"/>
</dbReference>
<accession>A0A9P8NXK7</accession>
<dbReference type="Pfam" id="PF01846">
    <property type="entry name" value="FF"/>
    <property type="match status" value="3"/>
</dbReference>
<protein>
    <recommendedName>
        <fullName evidence="1">WW domain-containing protein</fullName>
    </recommendedName>
</protein>
<evidence type="ECO:0000313" key="3">
    <source>
        <dbReference type="Proteomes" id="UP000769157"/>
    </source>
</evidence>
<dbReference type="InterPro" id="IPR039726">
    <property type="entry name" value="Prp40-like"/>
</dbReference>
<dbReference type="EMBL" id="JAEUBE010000487">
    <property type="protein sequence ID" value="KAH3661360.1"/>
    <property type="molecule type" value="Genomic_DNA"/>
</dbReference>